<dbReference type="InterPro" id="IPR039355">
    <property type="entry name" value="Transcription_factor_GATA"/>
</dbReference>
<dbReference type="GO" id="GO:0045944">
    <property type="term" value="P:positive regulation of transcription by RNA polymerase II"/>
    <property type="evidence" value="ECO:0007669"/>
    <property type="project" value="TreeGrafter"/>
</dbReference>
<feature type="domain" description="GATA-type" evidence="10">
    <location>
        <begin position="138"/>
        <end position="185"/>
    </location>
</feature>
<dbReference type="CDD" id="cd00202">
    <property type="entry name" value="ZnF_GATA"/>
    <property type="match status" value="1"/>
</dbReference>
<dbReference type="InterPro" id="IPR013088">
    <property type="entry name" value="Znf_NHR/GATA"/>
</dbReference>
<dbReference type="Proteomes" id="UP000308133">
    <property type="component" value="Unassembled WGS sequence"/>
</dbReference>
<keyword evidence="4" id="KW-0862">Zinc</keyword>
<keyword evidence="2" id="KW-0479">Metal-binding</keyword>
<dbReference type="AlphaFoldDB" id="A0A4U7B916"/>
<evidence type="ECO:0000313" key="11">
    <source>
        <dbReference type="EMBL" id="TKX24137.1"/>
    </source>
</evidence>
<dbReference type="Pfam" id="PF00320">
    <property type="entry name" value="GATA"/>
    <property type="match status" value="1"/>
</dbReference>
<evidence type="ECO:0000256" key="5">
    <source>
        <dbReference type="ARBA" id="ARBA00023015"/>
    </source>
</evidence>
<evidence type="ECO:0000256" key="8">
    <source>
        <dbReference type="PROSITE-ProRule" id="PRU00094"/>
    </source>
</evidence>
<sequence length="389" mass="42265">MLGRPAAFDHIKPINGWPMQQGQLTPPIYLEDRPFHLSPLPGYDISRPTSANSAISANIPPYIPQRYPSGPHENRLPALSTLASIAAASIPAHPRFPNAVPTMNYATAAPAATAGGTQNGPLHLTRKNPADLRKQPVCQNCGTSTTPLWRRDEAGSVLCNACGLFLKLHGRPRPISLKTDVIKSRNRVKTSTGPKKKPSLENTTGLPASYPEARRVVSGGTDRSASPPNGSETVGLNIAPQHLFDHVSLAESAFNSPALPGFSLRHPSPSVSSMNGHMDHTNGTYSDMHNANNGAHLKTRVSELEVINDLFRGRVAELESSEQEARRSESMAREETSRMKRDLDAALAREESLKRRVEDLEAQINGDHEGSRKRTRMSDASELSDAPQE</sequence>
<organism evidence="11 12">
    <name type="scientific">Elsinoe australis</name>
    <dbReference type="NCBI Taxonomy" id="40998"/>
    <lineage>
        <taxon>Eukaryota</taxon>
        <taxon>Fungi</taxon>
        <taxon>Dikarya</taxon>
        <taxon>Ascomycota</taxon>
        <taxon>Pezizomycotina</taxon>
        <taxon>Dothideomycetes</taxon>
        <taxon>Dothideomycetidae</taxon>
        <taxon>Myriangiales</taxon>
        <taxon>Elsinoaceae</taxon>
        <taxon>Elsinoe</taxon>
    </lineage>
</organism>
<comment type="caution">
    <text evidence="11">The sequence shown here is derived from an EMBL/GenBank/DDBJ whole genome shotgun (WGS) entry which is preliminary data.</text>
</comment>
<dbReference type="GO" id="GO:0000122">
    <property type="term" value="P:negative regulation of transcription by RNA polymerase II"/>
    <property type="evidence" value="ECO:0007669"/>
    <property type="project" value="TreeGrafter"/>
</dbReference>
<proteinExistence type="predicted"/>
<evidence type="ECO:0000256" key="6">
    <source>
        <dbReference type="ARBA" id="ARBA00023163"/>
    </source>
</evidence>
<evidence type="ECO:0000259" key="10">
    <source>
        <dbReference type="PROSITE" id="PS50114"/>
    </source>
</evidence>
<dbReference type="InterPro" id="IPR056998">
    <property type="entry name" value="Asd-4/GZF3_helical"/>
</dbReference>
<dbReference type="Pfam" id="PF25026">
    <property type="entry name" value="Asd-4"/>
    <property type="match status" value="1"/>
</dbReference>
<keyword evidence="5" id="KW-0805">Transcription regulation</keyword>
<evidence type="ECO:0000313" key="12">
    <source>
        <dbReference type="Proteomes" id="UP000308133"/>
    </source>
</evidence>
<name>A0A4U7B916_9PEZI</name>
<dbReference type="InterPro" id="IPR000679">
    <property type="entry name" value="Znf_GATA"/>
</dbReference>
<feature type="compositionally biased region" description="Basic and acidic residues" evidence="9">
    <location>
        <begin position="318"/>
        <end position="359"/>
    </location>
</feature>
<dbReference type="GO" id="GO:0005634">
    <property type="term" value="C:nucleus"/>
    <property type="evidence" value="ECO:0007669"/>
    <property type="project" value="UniProtKB-SubCell"/>
</dbReference>
<dbReference type="PANTHER" id="PTHR10071">
    <property type="entry name" value="TRANSCRIPTION FACTOR GATA FAMILY MEMBER"/>
    <property type="match status" value="1"/>
</dbReference>
<accession>A0A4U7B916</accession>
<dbReference type="PROSITE" id="PS50114">
    <property type="entry name" value="GATA_ZN_FINGER_2"/>
    <property type="match status" value="1"/>
</dbReference>
<reference evidence="11 12" key="1">
    <citation type="submission" date="2018-02" db="EMBL/GenBank/DDBJ databases">
        <title>Draft genome sequences of Elsinoe sp., causing black scab on jojoba.</title>
        <authorList>
            <person name="Stodart B."/>
            <person name="Jeffress S."/>
            <person name="Ash G."/>
            <person name="Arun Chinnappa K."/>
        </authorList>
    </citation>
    <scope>NUCLEOTIDE SEQUENCE [LARGE SCALE GENOMIC DNA]</scope>
    <source>
        <strain evidence="11 12">Hillstone_2</strain>
    </source>
</reference>
<dbReference type="PANTHER" id="PTHR10071:SF338">
    <property type="entry name" value="GATA-TYPE DOMAIN-CONTAINING PROTEIN"/>
    <property type="match status" value="1"/>
</dbReference>
<dbReference type="SMART" id="SM00401">
    <property type="entry name" value="ZnF_GATA"/>
    <property type="match status" value="1"/>
</dbReference>
<evidence type="ECO:0000256" key="7">
    <source>
        <dbReference type="ARBA" id="ARBA00023242"/>
    </source>
</evidence>
<dbReference type="PRINTS" id="PR00619">
    <property type="entry name" value="GATAZNFINGER"/>
</dbReference>
<keyword evidence="7" id="KW-0539">Nucleus</keyword>
<protein>
    <submittedName>
        <fullName evidence="11">GATA type zinc finger domain-containing protein</fullName>
    </submittedName>
</protein>
<dbReference type="FunFam" id="3.30.50.10:FF:000007">
    <property type="entry name" value="Nitrogen regulatory AreA, N-terminal"/>
    <property type="match status" value="1"/>
</dbReference>
<dbReference type="EMBL" id="PTQR01000047">
    <property type="protein sequence ID" value="TKX24137.1"/>
    <property type="molecule type" value="Genomic_DNA"/>
</dbReference>
<feature type="region of interest" description="Disordered" evidence="9">
    <location>
        <begin position="183"/>
        <end position="211"/>
    </location>
</feature>
<dbReference type="GO" id="GO:0008270">
    <property type="term" value="F:zinc ion binding"/>
    <property type="evidence" value="ECO:0007669"/>
    <property type="project" value="UniProtKB-KW"/>
</dbReference>
<comment type="subcellular location">
    <subcellularLocation>
        <location evidence="1">Nucleus</location>
    </subcellularLocation>
</comment>
<dbReference type="SUPFAM" id="SSF57716">
    <property type="entry name" value="Glucocorticoid receptor-like (DNA-binding domain)"/>
    <property type="match status" value="1"/>
</dbReference>
<dbReference type="GO" id="GO:0000981">
    <property type="term" value="F:DNA-binding transcription factor activity, RNA polymerase II-specific"/>
    <property type="evidence" value="ECO:0007669"/>
    <property type="project" value="TreeGrafter"/>
</dbReference>
<evidence type="ECO:0000256" key="2">
    <source>
        <dbReference type="ARBA" id="ARBA00022723"/>
    </source>
</evidence>
<dbReference type="Gene3D" id="3.30.50.10">
    <property type="entry name" value="Erythroid Transcription Factor GATA-1, subunit A"/>
    <property type="match status" value="1"/>
</dbReference>
<dbReference type="PROSITE" id="PS00344">
    <property type="entry name" value="GATA_ZN_FINGER_1"/>
    <property type="match status" value="1"/>
</dbReference>
<keyword evidence="6" id="KW-0804">Transcription</keyword>
<evidence type="ECO:0000256" key="1">
    <source>
        <dbReference type="ARBA" id="ARBA00004123"/>
    </source>
</evidence>
<dbReference type="GO" id="GO:0000978">
    <property type="term" value="F:RNA polymerase II cis-regulatory region sequence-specific DNA binding"/>
    <property type="evidence" value="ECO:0007669"/>
    <property type="project" value="TreeGrafter"/>
</dbReference>
<keyword evidence="3 8" id="KW-0863">Zinc-finger</keyword>
<feature type="region of interest" description="Disordered" evidence="9">
    <location>
        <begin position="318"/>
        <end position="389"/>
    </location>
</feature>
<evidence type="ECO:0000256" key="4">
    <source>
        <dbReference type="ARBA" id="ARBA00022833"/>
    </source>
</evidence>
<evidence type="ECO:0000256" key="3">
    <source>
        <dbReference type="ARBA" id="ARBA00022771"/>
    </source>
</evidence>
<gene>
    <name evidence="11" type="ORF">C1H76_3705</name>
</gene>
<evidence type="ECO:0000256" key="9">
    <source>
        <dbReference type="SAM" id="MobiDB-lite"/>
    </source>
</evidence>
<feature type="compositionally biased region" description="Basic and acidic residues" evidence="9">
    <location>
        <begin position="366"/>
        <end position="379"/>
    </location>
</feature>